<accession>A0A1I2C293</accession>
<dbReference type="InterPro" id="IPR025406">
    <property type="entry name" value="DUF4132"/>
</dbReference>
<evidence type="ECO:0000259" key="2">
    <source>
        <dbReference type="Pfam" id="PF13569"/>
    </source>
</evidence>
<dbReference type="STRING" id="35752.SAMN05421541_102669"/>
<dbReference type="Pfam" id="PF13569">
    <property type="entry name" value="DUF4132"/>
    <property type="match status" value="1"/>
</dbReference>
<keyword evidence="4" id="KW-1185">Reference proteome</keyword>
<proteinExistence type="predicted"/>
<dbReference type="RefSeq" id="WP_093611079.1">
    <property type="nucleotide sequence ID" value="NZ_BOMT01000021.1"/>
</dbReference>
<protein>
    <recommendedName>
        <fullName evidence="2">DUF4132 domain-containing protein</fullName>
    </recommendedName>
</protein>
<name>A0A1I2C293_9ACTN</name>
<gene>
    <name evidence="3" type="ORF">SAMN05421541_102669</name>
</gene>
<dbReference type="OrthoDB" id="4554725at2"/>
<feature type="region of interest" description="Disordered" evidence="1">
    <location>
        <begin position="1"/>
        <end position="23"/>
    </location>
</feature>
<dbReference type="AlphaFoldDB" id="A0A1I2C293"/>
<feature type="domain" description="DUF4132" evidence="2">
    <location>
        <begin position="808"/>
        <end position="985"/>
    </location>
</feature>
<organism evidence="3 4">
    <name type="scientific">Actinoplanes philippinensis</name>
    <dbReference type="NCBI Taxonomy" id="35752"/>
    <lineage>
        <taxon>Bacteria</taxon>
        <taxon>Bacillati</taxon>
        <taxon>Actinomycetota</taxon>
        <taxon>Actinomycetes</taxon>
        <taxon>Micromonosporales</taxon>
        <taxon>Micromonosporaceae</taxon>
        <taxon>Actinoplanes</taxon>
    </lineage>
</organism>
<evidence type="ECO:0000256" key="1">
    <source>
        <dbReference type="SAM" id="MobiDB-lite"/>
    </source>
</evidence>
<dbReference type="EMBL" id="FONV01000002">
    <property type="protein sequence ID" value="SFE62447.1"/>
    <property type="molecule type" value="Genomic_DNA"/>
</dbReference>
<evidence type="ECO:0000313" key="3">
    <source>
        <dbReference type="EMBL" id="SFE62447.1"/>
    </source>
</evidence>
<reference evidence="3 4" key="1">
    <citation type="submission" date="2016-10" db="EMBL/GenBank/DDBJ databases">
        <authorList>
            <person name="de Groot N.N."/>
        </authorList>
    </citation>
    <scope>NUCLEOTIDE SEQUENCE [LARGE SCALE GENOMIC DNA]</scope>
    <source>
        <strain evidence="3 4">DSM 43019</strain>
    </source>
</reference>
<dbReference type="Proteomes" id="UP000199645">
    <property type="component" value="Unassembled WGS sequence"/>
</dbReference>
<evidence type="ECO:0000313" key="4">
    <source>
        <dbReference type="Proteomes" id="UP000199645"/>
    </source>
</evidence>
<sequence>MTSWSAPPASHAPRSWTPEDTGFDDHRDGLVVSSWLRSVTPPRRGGLRTAIRPLPGADEAWAGLRHAIWAQDRAIRDKSNESSRVWQLVTSPESGDRALGGRLLGPDARIGSEAEDVALARAVRERFQYLDESIDDRLADFLVAGHGLPEACRRVLLGFRSDLPYVGAGVFGRLRELLVSTDDATYARARDVLLDVRDRMAEQLSGNTRADLFWAVSYLLPIGPQSGAEERDAHAEAMRHVGEFGNFNVHASGLASGGLDTLERFLHANRKVRHEFFGATGPRLYLAGMLDVAGGEAGPVLSRMRPAYPFHDDEYYNGLWCTLLAHVDHDAARAALAGEREAGHAWATGLTPVKEREHPGVPDGSPCAYQPPEAARPTWLDVAVPVEPVLRFRAEERETAERAGVYEDAIQWDGVPIGRCDTAAVTAWLEHREHFAIPTPLPALALAPEWTHERLMALGFENFHYWVSRLTPMLLLRHGMSHVAPLLAAFEDGRSAEPALEAAQPVGHPSLAGPIVRAFAVKKQRRLARSWLLRHPEHAAAGTVALWTADPADDATGRVLRYLDTQGHRALLLIQAGDRAAELTAFLERDPLEAPRAKKPKIPAYLTDQPLPPLITASGGRSAPDEQDHFLVRLATCNTDEVHPVVLASRDRWTAASRAAFADALFDRWVAAGAPAADGWCMQAVGLIGDDAGARRVAAHARQWAGTRAAARAQAALDALRHRGTDAALIELSLLAERSRFPVFKSVARAHIEAIADLRGLTSDELADRLVPLLGLDDEGGGTVEVDAGTFRIAFDERLLPVLRDDTGRIHADLPKPARGADRVKQKAAKDRLTALRKEARSSASLHVARLERAMCAQRRIPAGIFLDRFAGHPWMTHLAQRLIWGVLVDGVLTGTVRVAEDGTLADAGDEPVTLPGGSSVSVLHPLDAPDGVFPAWAEVFGDYQLLQPFAQLDRPVWTDVADLDRFGGRKTTYAILRGLERHGWTRWYDAAVQMAKPLGGGAFAILGTDPGWHASDTVDSALPQTVTGVTLFGGDGITLGGLPPVVFSELVHDLRVLD</sequence>